<dbReference type="GO" id="GO:0046872">
    <property type="term" value="F:metal ion binding"/>
    <property type="evidence" value="ECO:0007669"/>
    <property type="project" value="UniProtKB-KW"/>
</dbReference>
<comment type="caution">
    <text evidence="5">The sequence shown here is derived from an EMBL/GenBank/DDBJ whole genome shotgun (WGS) entry which is preliminary data.</text>
</comment>
<evidence type="ECO:0000256" key="3">
    <source>
        <dbReference type="ARBA" id="ARBA00023239"/>
    </source>
</evidence>
<dbReference type="SUPFAM" id="SSF51621">
    <property type="entry name" value="Phosphoenolpyruvate/pyruvate domain"/>
    <property type="match status" value="1"/>
</dbReference>
<feature type="domain" description="HpcH/HpaI aldolase/citrate lyase" evidence="4">
    <location>
        <begin position="18"/>
        <end position="237"/>
    </location>
</feature>
<dbReference type="AlphaFoldDB" id="A0A2M8PYR9"/>
<organism evidence="5 6">
    <name type="scientific">Candidatus Thermofonsia Clade 1 bacterium</name>
    <dbReference type="NCBI Taxonomy" id="2364210"/>
    <lineage>
        <taxon>Bacteria</taxon>
        <taxon>Bacillati</taxon>
        <taxon>Chloroflexota</taxon>
        <taxon>Candidatus Thermofontia</taxon>
        <taxon>Candidatus Thermofonsia Clade 1</taxon>
    </lineage>
</organism>
<dbReference type="PANTHER" id="PTHR30502:SF0">
    <property type="entry name" value="PHOSPHOENOLPYRUVATE CARBOXYLASE FAMILY PROTEIN"/>
    <property type="match status" value="1"/>
</dbReference>
<reference evidence="5 6" key="1">
    <citation type="submission" date="2017-11" db="EMBL/GenBank/DDBJ databases">
        <title>Evolution of Phototrophy in the Chloroflexi Phylum Driven by Horizontal Gene Transfer.</title>
        <authorList>
            <person name="Ward L.M."/>
            <person name="Hemp J."/>
            <person name="Shih P.M."/>
            <person name="Mcglynn S.E."/>
            <person name="Fischer W."/>
        </authorList>
    </citation>
    <scope>NUCLEOTIDE SEQUENCE [LARGE SCALE GENOMIC DNA]</scope>
    <source>
        <strain evidence="5">CP1_1M</strain>
    </source>
</reference>
<keyword evidence="3" id="KW-0456">Lyase</keyword>
<dbReference type="PANTHER" id="PTHR30502">
    <property type="entry name" value="2-KETO-3-DEOXY-L-RHAMNONATE ALDOLASE"/>
    <property type="match status" value="1"/>
</dbReference>
<comment type="similarity">
    <text evidence="1">Belongs to the HpcH/HpaI aldolase family.</text>
</comment>
<dbReference type="GO" id="GO:0016832">
    <property type="term" value="F:aldehyde-lyase activity"/>
    <property type="evidence" value="ECO:0007669"/>
    <property type="project" value="TreeGrafter"/>
</dbReference>
<dbReference type="GO" id="GO:0005737">
    <property type="term" value="C:cytoplasm"/>
    <property type="evidence" value="ECO:0007669"/>
    <property type="project" value="TreeGrafter"/>
</dbReference>
<proteinExistence type="inferred from homology"/>
<dbReference type="Gene3D" id="3.20.20.60">
    <property type="entry name" value="Phosphoenolpyruvate-binding domains"/>
    <property type="match status" value="1"/>
</dbReference>
<accession>A0A2M8PYR9</accession>
<evidence type="ECO:0000313" key="6">
    <source>
        <dbReference type="Proteomes" id="UP000228947"/>
    </source>
</evidence>
<dbReference type="Pfam" id="PF03328">
    <property type="entry name" value="HpcH_HpaI"/>
    <property type="match status" value="1"/>
</dbReference>
<evidence type="ECO:0000313" key="5">
    <source>
        <dbReference type="EMBL" id="PJF42683.1"/>
    </source>
</evidence>
<gene>
    <name evidence="5" type="ORF">CUN50_03195</name>
</gene>
<evidence type="ECO:0000256" key="2">
    <source>
        <dbReference type="ARBA" id="ARBA00022723"/>
    </source>
</evidence>
<evidence type="ECO:0000256" key="1">
    <source>
        <dbReference type="ARBA" id="ARBA00005568"/>
    </source>
</evidence>
<protein>
    <submittedName>
        <fullName evidence="5">2,4-dihydroxyhept-2-ene-1,7-dioic acid aldolase</fullName>
    </submittedName>
</protein>
<dbReference type="EMBL" id="PGTL01000011">
    <property type="protein sequence ID" value="PJF42683.1"/>
    <property type="molecule type" value="Genomic_DNA"/>
</dbReference>
<keyword evidence="2" id="KW-0479">Metal-binding</keyword>
<dbReference type="Proteomes" id="UP000228947">
    <property type="component" value="Unassembled WGS sequence"/>
</dbReference>
<evidence type="ECO:0000259" key="4">
    <source>
        <dbReference type="Pfam" id="PF03328"/>
    </source>
</evidence>
<dbReference type="InterPro" id="IPR015813">
    <property type="entry name" value="Pyrv/PenolPyrv_kinase-like_dom"/>
</dbReference>
<dbReference type="InterPro" id="IPR005000">
    <property type="entry name" value="Aldolase/citrate-lyase_domain"/>
</dbReference>
<dbReference type="InterPro" id="IPR040442">
    <property type="entry name" value="Pyrv_kinase-like_dom_sf"/>
</dbReference>
<sequence length="250" mass="27221">MNPLKTLWARNEVPINGWLTIPNAWTAEIMASSGYDAVTIDMQHGYMDFETAFAMLQAIGNTGAVPLVRLWWNDPALIMRVLDAGALGVICPLINSRAEAAAFVGACYYPPKGFRSYSPMRAALCYGEEYFQNANAQIVTFAMVETLQGLANVEDIAATPDLDGLYIGPADLSIALGLPPETEPSHPKFFEAVDRILEAAQAHDKIVCLHARTPEYAQRMLSKGFRFVTVGNDTNLLSGAAKAIVRALKP</sequence>
<name>A0A2M8PYR9_9CHLR</name>
<dbReference type="InterPro" id="IPR050251">
    <property type="entry name" value="HpcH-HpaI_aldolase"/>
</dbReference>